<feature type="transmembrane region" description="Helical" evidence="12">
    <location>
        <begin position="386"/>
        <end position="406"/>
    </location>
</feature>
<dbReference type="Pfam" id="PF00474">
    <property type="entry name" value="SSF"/>
    <property type="match status" value="1"/>
</dbReference>
<evidence type="ECO:0000256" key="5">
    <source>
        <dbReference type="ARBA" id="ARBA00022692"/>
    </source>
</evidence>
<comment type="caution">
    <text evidence="13">The sequence shown here is derived from an EMBL/GenBank/DDBJ whole genome shotgun (WGS) entry which is preliminary data.</text>
</comment>
<dbReference type="GO" id="GO:0046942">
    <property type="term" value="P:carboxylic acid transport"/>
    <property type="evidence" value="ECO:0007669"/>
    <property type="project" value="UniProtKB-ARBA"/>
</dbReference>
<feature type="transmembrane region" description="Helical" evidence="12">
    <location>
        <begin position="6"/>
        <end position="28"/>
    </location>
</feature>
<dbReference type="AlphaFoldDB" id="A0A644V5V7"/>
<comment type="subcellular location">
    <subcellularLocation>
        <location evidence="1">Cell membrane</location>
        <topology evidence="1">Multi-pass membrane protein</topology>
    </subcellularLocation>
</comment>
<name>A0A644V5V7_9ZZZZ</name>
<proteinExistence type="inferred from homology"/>
<dbReference type="PROSITE" id="PS50283">
    <property type="entry name" value="NA_SOLUT_SYMP_3"/>
    <property type="match status" value="1"/>
</dbReference>
<comment type="similarity">
    <text evidence="2">Belongs to the sodium:solute symporter (SSF) (TC 2.A.21) family.</text>
</comment>
<protein>
    <submittedName>
        <fullName evidence="13">Osmoregulated proline transporter OpuE</fullName>
    </submittedName>
</protein>
<feature type="transmembrane region" description="Helical" evidence="12">
    <location>
        <begin position="48"/>
        <end position="74"/>
    </location>
</feature>
<reference evidence="13" key="1">
    <citation type="submission" date="2019-08" db="EMBL/GenBank/DDBJ databases">
        <authorList>
            <person name="Kucharzyk K."/>
            <person name="Murdoch R.W."/>
            <person name="Higgins S."/>
            <person name="Loffler F."/>
        </authorList>
    </citation>
    <scope>NUCLEOTIDE SEQUENCE</scope>
</reference>
<dbReference type="GO" id="GO:0005886">
    <property type="term" value="C:plasma membrane"/>
    <property type="evidence" value="ECO:0007669"/>
    <property type="project" value="UniProtKB-SubCell"/>
</dbReference>
<dbReference type="InterPro" id="IPR001734">
    <property type="entry name" value="Na/solute_symporter"/>
</dbReference>
<dbReference type="InterPro" id="IPR038377">
    <property type="entry name" value="Na/Glc_symporter_sf"/>
</dbReference>
<dbReference type="NCBIfam" id="TIGR00813">
    <property type="entry name" value="sss"/>
    <property type="match status" value="1"/>
</dbReference>
<dbReference type="CDD" id="cd10322">
    <property type="entry name" value="SLC5sbd"/>
    <property type="match status" value="1"/>
</dbReference>
<keyword evidence="10 12" id="KW-0472">Membrane</keyword>
<keyword evidence="5 12" id="KW-0812">Transmembrane</keyword>
<gene>
    <name evidence="13" type="primary">opuE_3</name>
    <name evidence="13" type="ORF">SDC9_32679</name>
</gene>
<dbReference type="EMBL" id="VSSQ01000226">
    <property type="protein sequence ID" value="MPL86694.1"/>
    <property type="molecule type" value="Genomic_DNA"/>
</dbReference>
<dbReference type="PROSITE" id="PS00457">
    <property type="entry name" value="NA_SOLUT_SYMP_2"/>
    <property type="match status" value="1"/>
</dbReference>
<feature type="transmembrane region" description="Helical" evidence="12">
    <location>
        <begin position="190"/>
        <end position="211"/>
    </location>
</feature>
<keyword evidence="6" id="KW-0769">Symport</keyword>
<keyword evidence="8" id="KW-0915">Sodium</keyword>
<evidence type="ECO:0000256" key="11">
    <source>
        <dbReference type="ARBA" id="ARBA00023201"/>
    </source>
</evidence>
<keyword evidence="9" id="KW-0406">Ion transport</keyword>
<feature type="transmembrane region" description="Helical" evidence="12">
    <location>
        <begin position="80"/>
        <end position="98"/>
    </location>
</feature>
<dbReference type="GO" id="GO:0006814">
    <property type="term" value="P:sodium ion transport"/>
    <property type="evidence" value="ECO:0007669"/>
    <property type="project" value="UniProtKB-KW"/>
</dbReference>
<dbReference type="PANTHER" id="PTHR48086">
    <property type="entry name" value="SODIUM/PROLINE SYMPORTER-RELATED"/>
    <property type="match status" value="1"/>
</dbReference>
<keyword evidence="7 12" id="KW-1133">Transmembrane helix</keyword>
<evidence type="ECO:0000256" key="4">
    <source>
        <dbReference type="ARBA" id="ARBA00022475"/>
    </source>
</evidence>
<evidence type="ECO:0000256" key="8">
    <source>
        <dbReference type="ARBA" id="ARBA00023053"/>
    </source>
</evidence>
<feature type="transmembrane region" description="Helical" evidence="12">
    <location>
        <begin position="130"/>
        <end position="157"/>
    </location>
</feature>
<evidence type="ECO:0000256" key="10">
    <source>
        <dbReference type="ARBA" id="ARBA00023136"/>
    </source>
</evidence>
<dbReference type="GO" id="GO:0015293">
    <property type="term" value="F:symporter activity"/>
    <property type="evidence" value="ECO:0007669"/>
    <property type="project" value="UniProtKB-KW"/>
</dbReference>
<evidence type="ECO:0000256" key="3">
    <source>
        <dbReference type="ARBA" id="ARBA00022448"/>
    </source>
</evidence>
<dbReference type="InterPro" id="IPR018212">
    <property type="entry name" value="Na/solute_symporter_CS"/>
</dbReference>
<feature type="transmembrane region" description="Helical" evidence="12">
    <location>
        <begin position="248"/>
        <end position="272"/>
    </location>
</feature>
<keyword evidence="11" id="KW-0739">Sodium transport</keyword>
<evidence type="ECO:0000256" key="7">
    <source>
        <dbReference type="ARBA" id="ARBA00022989"/>
    </source>
</evidence>
<feature type="transmembrane region" description="Helical" evidence="12">
    <location>
        <begin position="284"/>
        <end position="307"/>
    </location>
</feature>
<evidence type="ECO:0000256" key="1">
    <source>
        <dbReference type="ARBA" id="ARBA00004651"/>
    </source>
</evidence>
<evidence type="ECO:0000256" key="12">
    <source>
        <dbReference type="SAM" id="Phobius"/>
    </source>
</evidence>
<feature type="transmembrane region" description="Helical" evidence="12">
    <location>
        <begin position="412"/>
        <end position="437"/>
    </location>
</feature>
<accession>A0A644V5V7</accession>
<dbReference type="Gene3D" id="1.20.1730.10">
    <property type="entry name" value="Sodium/glucose cotransporter"/>
    <property type="match status" value="1"/>
</dbReference>
<keyword evidence="4" id="KW-1003">Cell membrane</keyword>
<evidence type="ECO:0000256" key="2">
    <source>
        <dbReference type="ARBA" id="ARBA00006434"/>
    </source>
</evidence>
<dbReference type="InterPro" id="IPR050277">
    <property type="entry name" value="Sodium:Solute_Symporter"/>
</dbReference>
<evidence type="ECO:0000256" key="9">
    <source>
        <dbReference type="ARBA" id="ARBA00023065"/>
    </source>
</evidence>
<feature type="transmembrane region" description="Helical" evidence="12">
    <location>
        <begin position="327"/>
        <end position="353"/>
    </location>
</feature>
<dbReference type="PANTHER" id="PTHR48086:SF3">
    <property type="entry name" value="SODIUM_PROLINE SYMPORTER"/>
    <property type="match status" value="1"/>
</dbReference>
<feature type="transmembrane region" description="Helical" evidence="12">
    <location>
        <begin position="163"/>
        <end position="183"/>
    </location>
</feature>
<feature type="transmembrane region" description="Helical" evidence="12">
    <location>
        <begin position="444"/>
        <end position="465"/>
    </location>
</feature>
<evidence type="ECO:0000256" key="6">
    <source>
        <dbReference type="ARBA" id="ARBA00022847"/>
    </source>
</evidence>
<evidence type="ECO:0000313" key="13">
    <source>
        <dbReference type="EMBL" id="MPL86694.1"/>
    </source>
</evidence>
<organism evidence="13">
    <name type="scientific">bioreactor metagenome</name>
    <dbReference type="NCBI Taxonomy" id="1076179"/>
    <lineage>
        <taxon>unclassified sequences</taxon>
        <taxon>metagenomes</taxon>
        <taxon>ecological metagenomes</taxon>
    </lineage>
</organism>
<feature type="transmembrane region" description="Helical" evidence="12">
    <location>
        <begin position="471"/>
        <end position="491"/>
    </location>
</feature>
<sequence>MALAGESTLITLVLIAVYFVVLLGIGVWASKKIKSSEDYMLAGRSLGFWLFTLLIVCSICSGMTLVGTSGFGFASGWPGIWEQIFVPLSAAFCIIFFGSKLNKIGRKNGCMTLEDYFALRYENTRELRALSALASIAVSLVYLVGQYTAISIVLIWVFGLEHWQALLIAGVIITAYTVIGGLYAVSWTGLVQGLILIFGVILVAPFILTYAGGIEHINLVLATIDPNLVMPWFPSGSTAAYAYCTPEYLFSFGILLIVGLACAPHVLSNVFAARKTSYFKWAPIVAFLIYLVIMLLVKLCGMAVRSMQADGLLEGIVPEGGKVADFALMYGIQAASPSILITGLFAVIVLSAVMSTTDRLMLTVGTTFSWDIFKTMLRPKATERQVVVVSQICVLIAAVISLILAINPPEMLAFLIWLGIGLMLCAFAVPMIAGLYWRRATAKGAIASMLVGLISCLAFGAYYNFVEKLPMHFSIYALVCAIAAMIIVSLLTKKNSEKALDLTYTGMYLHPRDSPAQSNEETKE</sequence>
<keyword evidence="3" id="KW-0813">Transport</keyword>